<name>A0A1R4FJR6_9MICC</name>
<organism evidence="1 2">
    <name type="scientific">Arthrobacter rhombi</name>
    <dbReference type="NCBI Taxonomy" id="71253"/>
    <lineage>
        <taxon>Bacteria</taxon>
        <taxon>Bacillati</taxon>
        <taxon>Actinomycetota</taxon>
        <taxon>Actinomycetes</taxon>
        <taxon>Micrococcales</taxon>
        <taxon>Micrococcaceae</taxon>
        <taxon>Arthrobacter</taxon>
    </lineage>
</organism>
<dbReference type="EMBL" id="FUHW01000020">
    <property type="protein sequence ID" value="SJM56119.1"/>
    <property type="molecule type" value="Genomic_DNA"/>
</dbReference>
<sequence length="82" mass="9521">MGFLIIAALLGLLYFWLRHKDRRMLRNGVVFVIFLAYAVASGRMEHDIHPETIADPLRRPGRICASPARSRMRQGAPDRCWW</sequence>
<keyword evidence="2" id="KW-1185">Reference proteome</keyword>
<protein>
    <submittedName>
        <fullName evidence="1">Uncharacterized protein</fullName>
    </submittedName>
</protein>
<proteinExistence type="predicted"/>
<evidence type="ECO:0000313" key="2">
    <source>
        <dbReference type="Proteomes" id="UP000195913"/>
    </source>
</evidence>
<dbReference type="RefSeq" id="WP_086995923.1">
    <property type="nucleotide sequence ID" value="NZ_FUHW01000020.1"/>
</dbReference>
<reference evidence="1 2" key="1">
    <citation type="submission" date="2017-02" db="EMBL/GenBank/DDBJ databases">
        <authorList>
            <person name="Peterson S.W."/>
        </authorList>
    </citation>
    <scope>NUCLEOTIDE SEQUENCE [LARGE SCALE GENOMIC DNA]</scope>
    <source>
        <strain evidence="1 2">B Ar 00.02</strain>
    </source>
</reference>
<gene>
    <name evidence="1" type="ORF">FM101_04270</name>
</gene>
<evidence type="ECO:0000313" key="1">
    <source>
        <dbReference type="EMBL" id="SJM56119.1"/>
    </source>
</evidence>
<accession>A0A1R4FJR6</accession>
<dbReference type="AlphaFoldDB" id="A0A1R4FJR6"/>
<dbReference type="Proteomes" id="UP000195913">
    <property type="component" value="Unassembled WGS sequence"/>
</dbReference>